<evidence type="ECO:0000313" key="2">
    <source>
        <dbReference type="EMBL" id="SEG34561.1"/>
    </source>
</evidence>
<accession>A0A1I2GL78</accession>
<reference evidence="4 5" key="1">
    <citation type="submission" date="2016-10" db="EMBL/GenBank/DDBJ databases">
        <authorList>
            <person name="Varghese N."/>
            <person name="Submissions S."/>
        </authorList>
    </citation>
    <scope>NUCLEOTIDE SEQUENCE [LARGE SCALE GENOMIC DNA]</scope>
    <source>
        <strain evidence="5">ATCC 20501</strain>
        <strain evidence="3 4">CGMCC 4.3529</strain>
    </source>
</reference>
<reference evidence="2" key="2">
    <citation type="submission" date="2016-10" db="EMBL/GenBank/DDBJ databases">
        <authorList>
            <person name="de Groot N.N."/>
        </authorList>
    </citation>
    <scope>NUCLEOTIDE SEQUENCE [LARGE SCALE GENOMIC DNA]</scope>
    <source>
        <strain evidence="2">ATCC 20501</strain>
    </source>
</reference>
<organism evidence="2 5">
    <name type="scientific">Saccharopolyspora kobensis</name>
    <dbReference type="NCBI Taxonomy" id="146035"/>
    <lineage>
        <taxon>Bacteria</taxon>
        <taxon>Bacillati</taxon>
        <taxon>Actinomycetota</taxon>
        <taxon>Actinomycetes</taxon>
        <taxon>Pseudonocardiales</taxon>
        <taxon>Pseudonocardiaceae</taxon>
        <taxon>Saccharopolyspora</taxon>
    </lineage>
</organism>
<evidence type="ECO:0000313" key="3">
    <source>
        <dbReference type="EMBL" id="SFF17486.1"/>
    </source>
</evidence>
<dbReference type="RefSeq" id="WP_177247827.1">
    <property type="nucleotide sequence ID" value="NZ_FNVB01000003.1"/>
</dbReference>
<protein>
    <submittedName>
        <fullName evidence="2">Uncharacterized protein</fullName>
    </submittedName>
</protein>
<dbReference type="EMBL" id="FNVB01000003">
    <property type="protein sequence ID" value="SEG34561.1"/>
    <property type="molecule type" value="Genomic_DNA"/>
</dbReference>
<sequence length="49" mass="5576">MSLPHFPRIRRVLNGVRKPAPCSGVPGREPDPLLHTGPRIPPDTLKRWR</sequence>
<dbReference type="EMBL" id="FOME01000021">
    <property type="protein sequence ID" value="SFF17486.1"/>
    <property type="molecule type" value="Genomic_DNA"/>
</dbReference>
<gene>
    <name evidence="2" type="ORF">SAMN02982929_01781</name>
    <name evidence="3" type="ORF">SAMN05216506_12140</name>
</gene>
<evidence type="ECO:0000256" key="1">
    <source>
        <dbReference type="SAM" id="MobiDB-lite"/>
    </source>
</evidence>
<keyword evidence="4" id="KW-1185">Reference proteome</keyword>
<dbReference type="AlphaFoldDB" id="A0A1H5ZE61"/>
<dbReference type="Proteomes" id="UP000236729">
    <property type="component" value="Unassembled WGS sequence"/>
</dbReference>
<feature type="region of interest" description="Disordered" evidence="1">
    <location>
        <begin position="17"/>
        <end position="49"/>
    </location>
</feature>
<evidence type="ECO:0000313" key="5">
    <source>
        <dbReference type="Proteomes" id="UP000236729"/>
    </source>
</evidence>
<evidence type="ECO:0000313" key="4">
    <source>
        <dbReference type="Proteomes" id="UP000199690"/>
    </source>
</evidence>
<proteinExistence type="predicted"/>
<accession>A0A1H5ZE61</accession>
<name>A0A1H5ZE61_9PSEU</name>
<dbReference type="Proteomes" id="UP000199690">
    <property type="component" value="Unassembled WGS sequence"/>
</dbReference>